<dbReference type="Pfam" id="PF03941">
    <property type="entry name" value="INCENP_ARK-bind"/>
    <property type="match status" value="1"/>
</dbReference>
<comment type="subcellular location">
    <subcellularLocation>
        <location evidence="3">Chromosome</location>
    </subcellularLocation>
    <subcellularLocation>
        <location evidence="2">Cytoplasm</location>
        <location evidence="2">Cytoskeleton</location>
        <location evidence="2">Spindle</location>
    </subcellularLocation>
    <subcellularLocation>
        <location evidence="1">Nucleus</location>
    </subcellularLocation>
</comment>
<evidence type="ECO:0000256" key="4">
    <source>
        <dbReference type="ARBA" id="ARBA00010042"/>
    </source>
</evidence>
<dbReference type="PANTHER" id="PTHR13142">
    <property type="entry name" value="INNER CENTROMERE PROTEIN"/>
    <property type="match status" value="1"/>
</dbReference>
<keyword evidence="11" id="KW-0544">Nucleosome core</keyword>
<dbReference type="InterPro" id="IPR005635">
    <property type="entry name" value="Inner_centromere_prot_ARK-bd"/>
</dbReference>
<feature type="domain" description="Core Histone H2A/H2B/H3" evidence="12">
    <location>
        <begin position="1"/>
        <end position="40"/>
    </location>
</feature>
<dbReference type="InterPro" id="IPR007125">
    <property type="entry name" value="H2A/H2B/H3"/>
</dbReference>
<gene>
    <name evidence="14" type="ORF">ISF_09980</name>
</gene>
<keyword evidence="15" id="KW-1185">Reference proteome</keyword>
<evidence type="ECO:0000256" key="5">
    <source>
        <dbReference type="ARBA" id="ARBA00010343"/>
    </source>
</evidence>
<dbReference type="GO" id="GO:0005634">
    <property type="term" value="C:nucleus"/>
    <property type="evidence" value="ECO:0007669"/>
    <property type="project" value="UniProtKB-SubCell"/>
</dbReference>
<reference evidence="14 15" key="1">
    <citation type="journal article" date="2016" name="Genome Biol. Evol.">
        <title>Divergent and convergent evolution of fungal pathogenicity.</title>
        <authorList>
            <person name="Shang Y."/>
            <person name="Xiao G."/>
            <person name="Zheng P."/>
            <person name="Cen K."/>
            <person name="Zhan S."/>
            <person name="Wang C."/>
        </authorList>
    </citation>
    <scope>NUCLEOTIDE SEQUENCE [LARGE SCALE GENOMIC DNA]</scope>
    <source>
        <strain evidence="14 15">ARSEF 2679</strain>
    </source>
</reference>
<evidence type="ECO:0000256" key="8">
    <source>
        <dbReference type="ARBA" id="ARBA00022829"/>
    </source>
</evidence>
<accession>A0A166XBW8</accession>
<dbReference type="PRINTS" id="PR00622">
    <property type="entry name" value="HISTONEH3"/>
</dbReference>
<feature type="domain" description="Inner centromere protein ARK-binding" evidence="13">
    <location>
        <begin position="49"/>
        <end position="103"/>
    </location>
</feature>
<dbReference type="RefSeq" id="XP_018699232.1">
    <property type="nucleotide sequence ID" value="XM_018853579.1"/>
</dbReference>
<comment type="caution">
    <text evidence="14">The sequence shown here is derived from an EMBL/GenBank/DDBJ whole genome shotgun (WGS) entry which is preliminary data.</text>
</comment>
<protein>
    <submittedName>
        <fullName evidence="14">Inner centromere protein</fullName>
    </submittedName>
</protein>
<evidence type="ECO:0000256" key="3">
    <source>
        <dbReference type="ARBA" id="ARBA00004286"/>
    </source>
</evidence>
<keyword evidence="6" id="KW-0158">Chromosome</keyword>
<dbReference type="EMBL" id="AZHB01000120">
    <property type="protein sequence ID" value="OAA35643.1"/>
    <property type="molecule type" value="Genomic_DNA"/>
</dbReference>
<comment type="similarity">
    <text evidence="5">Belongs to the histone H3 family.</text>
</comment>
<dbReference type="GO" id="GO:0003677">
    <property type="term" value="F:DNA binding"/>
    <property type="evidence" value="ECO:0007669"/>
    <property type="project" value="InterPro"/>
</dbReference>
<dbReference type="InterPro" id="IPR000164">
    <property type="entry name" value="Histone_H3/CENP-A"/>
</dbReference>
<dbReference type="GO" id="GO:0005819">
    <property type="term" value="C:spindle"/>
    <property type="evidence" value="ECO:0007669"/>
    <property type="project" value="UniProtKB-SubCell"/>
</dbReference>
<dbReference type="STRING" id="1081104.A0A166XBW8"/>
<sequence>MRFQSTALGALQESTEQYVIGVLEEANLCAIHAKRVTLMPNGEAIELPEIGTDDEDEDDDPGMKNIAGWAASPDLRAALMRQETMDPSQIFGPPAPLNMEEVFSMSKDRWPKFRNRTSSANWSGSDGLIEDDIRKDLAAREKLRREGGWSYEMSKDLL</sequence>
<keyword evidence="7" id="KW-0963">Cytoplasm</keyword>
<dbReference type="GO" id="GO:0046982">
    <property type="term" value="F:protein heterodimerization activity"/>
    <property type="evidence" value="ECO:0007669"/>
    <property type="project" value="InterPro"/>
</dbReference>
<evidence type="ECO:0000313" key="14">
    <source>
        <dbReference type="EMBL" id="OAA35643.1"/>
    </source>
</evidence>
<dbReference type="AlphaFoldDB" id="A0A166XBW8"/>
<evidence type="ECO:0000256" key="2">
    <source>
        <dbReference type="ARBA" id="ARBA00004186"/>
    </source>
</evidence>
<dbReference type="Pfam" id="PF00125">
    <property type="entry name" value="Histone"/>
    <property type="match status" value="1"/>
</dbReference>
<name>A0A166XBW8_CORFA</name>
<organism evidence="14 15">
    <name type="scientific">Cordyceps fumosorosea (strain ARSEF 2679)</name>
    <name type="common">Isaria fumosorosea</name>
    <dbReference type="NCBI Taxonomy" id="1081104"/>
    <lineage>
        <taxon>Eukaryota</taxon>
        <taxon>Fungi</taxon>
        <taxon>Dikarya</taxon>
        <taxon>Ascomycota</taxon>
        <taxon>Pezizomycotina</taxon>
        <taxon>Sordariomycetes</taxon>
        <taxon>Hypocreomycetidae</taxon>
        <taxon>Hypocreales</taxon>
        <taxon>Cordycipitaceae</taxon>
        <taxon>Cordyceps</taxon>
    </lineage>
</organism>
<dbReference type="GO" id="GO:0007059">
    <property type="term" value="P:chromosome segregation"/>
    <property type="evidence" value="ECO:0007669"/>
    <property type="project" value="UniProtKB-KW"/>
</dbReference>
<dbReference type="Gene3D" id="1.10.20.10">
    <property type="entry name" value="Histone, subunit A"/>
    <property type="match status" value="1"/>
</dbReference>
<evidence type="ECO:0000256" key="10">
    <source>
        <dbReference type="ARBA" id="ARBA00023242"/>
    </source>
</evidence>
<evidence type="ECO:0000259" key="12">
    <source>
        <dbReference type="Pfam" id="PF00125"/>
    </source>
</evidence>
<dbReference type="GeneID" id="30026272"/>
<evidence type="ECO:0000256" key="7">
    <source>
        <dbReference type="ARBA" id="ARBA00022490"/>
    </source>
</evidence>
<evidence type="ECO:0000256" key="6">
    <source>
        <dbReference type="ARBA" id="ARBA00022454"/>
    </source>
</evidence>
<keyword evidence="8" id="KW-0159">Chromosome partition</keyword>
<evidence type="ECO:0000256" key="1">
    <source>
        <dbReference type="ARBA" id="ARBA00004123"/>
    </source>
</evidence>
<comment type="similarity">
    <text evidence="4">Belongs to the INCENP family.</text>
</comment>
<evidence type="ECO:0000256" key="11">
    <source>
        <dbReference type="ARBA" id="ARBA00023269"/>
    </source>
</evidence>
<dbReference type="OrthoDB" id="6123at2759"/>
<dbReference type="InterPro" id="IPR009072">
    <property type="entry name" value="Histone-fold"/>
</dbReference>
<keyword evidence="9" id="KW-0206">Cytoskeleton</keyword>
<proteinExistence type="inferred from homology"/>
<dbReference type="PANTHER" id="PTHR13142:SF1">
    <property type="entry name" value="INNER CENTROMERE PROTEIN"/>
    <property type="match status" value="1"/>
</dbReference>
<dbReference type="GO" id="GO:0000786">
    <property type="term" value="C:nucleosome"/>
    <property type="evidence" value="ECO:0007669"/>
    <property type="project" value="UniProtKB-KW"/>
</dbReference>
<keyword evidence="10" id="KW-0539">Nucleus</keyword>
<dbReference type="SUPFAM" id="SSF47113">
    <property type="entry name" value="Histone-fold"/>
    <property type="match status" value="1"/>
</dbReference>
<evidence type="ECO:0000256" key="9">
    <source>
        <dbReference type="ARBA" id="ARBA00023212"/>
    </source>
</evidence>
<dbReference type="Proteomes" id="UP000076744">
    <property type="component" value="Unassembled WGS sequence"/>
</dbReference>
<keyword evidence="11" id="KW-0238">DNA-binding</keyword>
<evidence type="ECO:0000259" key="13">
    <source>
        <dbReference type="Pfam" id="PF03941"/>
    </source>
</evidence>
<evidence type="ECO:0000313" key="15">
    <source>
        <dbReference type="Proteomes" id="UP000076744"/>
    </source>
</evidence>
<dbReference type="GO" id="GO:0030527">
    <property type="term" value="F:structural constituent of chromatin"/>
    <property type="evidence" value="ECO:0007669"/>
    <property type="project" value="InterPro"/>
</dbReference>